<protein>
    <submittedName>
        <fullName evidence="1">Uncharacterized protein</fullName>
    </submittedName>
</protein>
<organism evidence="1">
    <name type="scientific">Arion vulgaris</name>
    <dbReference type="NCBI Taxonomy" id="1028688"/>
    <lineage>
        <taxon>Eukaryota</taxon>
        <taxon>Metazoa</taxon>
        <taxon>Spiralia</taxon>
        <taxon>Lophotrochozoa</taxon>
        <taxon>Mollusca</taxon>
        <taxon>Gastropoda</taxon>
        <taxon>Heterobranchia</taxon>
        <taxon>Euthyneura</taxon>
        <taxon>Panpulmonata</taxon>
        <taxon>Eupulmonata</taxon>
        <taxon>Stylommatophora</taxon>
        <taxon>Helicina</taxon>
        <taxon>Arionoidea</taxon>
        <taxon>Arionidae</taxon>
        <taxon>Arion</taxon>
    </lineage>
</organism>
<gene>
    <name evidence="1" type="primary">ORF41518</name>
</gene>
<proteinExistence type="predicted"/>
<dbReference type="EMBL" id="HACG01014306">
    <property type="protein sequence ID" value="CEK61171.1"/>
    <property type="molecule type" value="Transcribed_RNA"/>
</dbReference>
<sequence>LKVSNQIENDFDKVSSQLGSYSKKTTCETLPIINITTTCGSHGSKEMNHSLLPHAVKGD</sequence>
<reference evidence="1" key="1">
    <citation type="submission" date="2014-12" db="EMBL/GenBank/DDBJ databases">
        <title>Insight into the proteome of Arion vulgaris.</title>
        <authorList>
            <person name="Aradska J."/>
            <person name="Bulat T."/>
            <person name="Smidak R."/>
            <person name="Sarate P."/>
            <person name="Gangsoo J."/>
            <person name="Sialana F."/>
            <person name="Bilban M."/>
            <person name="Lubec G."/>
        </authorList>
    </citation>
    <scope>NUCLEOTIDE SEQUENCE</scope>
    <source>
        <tissue evidence="1">Skin</tissue>
    </source>
</reference>
<accession>A0A0B6YZP4</accession>
<dbReference type="AlphaFoldDB" id="A0A0B6YZP4"/>
<feature type="non-terminal residue" evidence="1">
    <location>
        <position position="1"/>
    </location>
</feature>
<name>A0A0B6YZP4_9EUPU</name>
<evidence type="ECO:0000313" key="1">
    <source>
        <dbReference type="EMBL" id="CEK61171.1"/>
    </source>
</evidence>